<gene>
    <name evidence="2" type="ORF">BU23DRAFT_596884</name>
</gene>
<feature type="transmembrane region" description="Helical" evidence="1">
    <location>
        <begin position="70"/>
        <end position="88"/>
    </location>
</feature>
<feature type="transmembrane region" description="Helical" evidence="1">
    <location>
        <begin position="45"/>
        <end position="64"/>
    </location>
</feature>
<keyword evidence="1" id="KW-0472">Membrane</keyword>
<feature type="transmembrane region" description="Helical" evidence="1">
    <location>
        <begin position="12"/>
        <end position="33"/>
    </location>
</feature>
<keyword evidence="1" id="KW-0812">Transmembrane</keyword>
<evidence type="ECO:0000313" key="3">
    <source>
        <dbReference type="Proteomes" id="UP000800036"/>
    </source>
</evidence>
<evidence type="ECO:0000313" key="2">
    <source>
        <dbReference type="EMBL" id="KAF1976452.1"/>
    </source>
</evidence>
<dbReference type="AlphaFoldDB" id="A0A6A5VL51"/>
<protein>
    <submittedName>
        <fullName evidence="2">Uncharacterized protein</fullName>
    </submittedName>
</protein>
<proteinExistence type="predicted"/>
<organism evidence="2 3">
    <name type="scientific">Bimuria novae-zelandiae CBS 107.79</name>
    <dbReference type="NCBI Taxonomy" id="1447943"/>
    <lineage>
        <taxon>Eukaryota</taxon>
        <taxon>Fungi</taxon>
        <taxon>Dikarya</taxon>
        <taxon>Ascomycota</taxon>
        <taxon>Pezizomycotina</taxon>
        <taxon>Dothideomycetes</taxon>
        <taxon>Pleosporomycetidae</taxon>
        <taxon>Pleosporales</taxon>
        <taxon>Massarineae</taxon>
        <taxon>Didymosphaeriaceae</taxon>
        <taxon>Bimuria</taxon>
    </lineage>
</organism>
<dbReference type="Proteomes" id="UP000800036">
    <property type="component" value="Unassembled WGS sequence"/>
</dbReference>
<dbReference type="EMBL" id="ML976666">
    <property type="protein sequence ID" value="KAF1976452.1"/>
    <property type="molecule type" value="Genomic_DNA"/>
</dbReference>
<evidence type="ECO:0000256" key="1">
    <source>
        <dbReference type="SAM" id="Phobius"/>
    </source>
</evidence>
<reference evidence="2" key="1">
    <citation type="journal article" date="2020" name="Stud. Mycol.">
        <title>101 Dothideomycetes genomes: a test case for predicting lifestyles and emergence of pathogens.</title>
        <authorList>
            <person name="Haridas S."/>
            <person name="Albert R."/>
            <person name="Binder M."/>
            <person name="Bloem J."/>
            <person name="Labutti K."/>
            <person name="Salamov A."/>
            <person name="Andreopoulos B."/>
            <person name="Baker S."/>
            <person name="Barry K."/>
            <person name="Bills G."/>
            <person name="Bluhm B."/>
            <person name="Cannon C."/>
            <person name="Castanera R."/>
            <person name="Culley D."/>
            <person name="Daum C."/>
            <person name="Ezra D."/>
            <person name="Gonzalez J."/>
            <person name="Henrissat B."/>
            <person name="Kuo A."/>
            <person name="Liang C."/>
            <person name="Lipzen A."/>
            <person name="Lutzoni F."/>
            <person name="Magnuson J."/>
            <person name="Mondo S."/>
            <person name="Nolan M."/>
            <person name="Ohm R."/>
            <person name="Pangilinan J."/>
            <person name="Park H.-J."/>
            <person name="Ramirez L."/>
            <person name="Alfaro M."/>
            <person name="Sun H."/>
            <person name="Tritt A."/>
            <person name="Yoshinaga Y."/>
            <person name="Zwiers L.-H."/>
            <person name="Turgeon B."/>
            <person name="Goodwin S."/>
            <person name="Spatafora J."/>
            <person name="Crous P."/>
            <person name="Grigoriev I."/>
        </authorList>
    </citation>
    <scope>NUCLEOTIDE SEQUENCE</scope>
    <source>
        <strain evidence="2">CBS 107.79</strain>
    </source>
</reference>
<feature type="transmembrane region" description="Helical" evidence="1">
    <location>
        <begin position="108"/>
        <end position="132"/>
    </location>
</feature>
<keyword evidence="1" id="KW-1133">Transmembrane helix</keyword>
<name>A0A6A5VL51_9PLEO</name>
<keyword evidence="3" id="KW-1185">Reference proteome</keyword>
<sequence>MFSVSHGDIKSLFFWGFALIACFGAAIVLLIRWRCEVGPKKPKNLLMVLGHTIAGSIVFVLPLFSRDKIQGWNVQGLIAAFALFWLSLTEARPLFRSYLGTTLQRFWIGANVISLPAPVFLSILLFSPISVIELVTLLALSVAANWCFGPDYVLILGATTTASRLYVAYNYYETNGPWVKKTIEDAAVEDNSSSALLANIRELESVLSKRDVGPTQPSQPGASLITRQPSLTSNNTFASYLEEEDVVIGG</sequence>
<accession>A0A6A5VL51</accession>